<protein>
    <submittedName>
        <fullName evidence="2">Ovule protein</fullName>
    </submittedName>
</protein>
<sequence>MRPSTCHRFIIKSDLIELSVIFKSSCELYSPTTQNDLHVPLNLLFEYPNPFNFKSALFVLRPLNLIELVFSIQPDIRYPPFSTYKILFLAG</sequence>
<reference evidence="2" key="1">
    <citation type="submission" date="2016-11" db="UniProtKB">
        <authorList>
            <consortium name="WormBaseParasite"/>
        </authorList>
    </citation>
    <scope>IDENTIFICATION</scope>
</reference>
<organism evidence="1 2">
    <name type="scientific">Caenorhabditis tropicalis</name>
    <dbReference type="NCBI Taxonomy" id="1561998"/>
    <lineage>
        <taxon>Eukaryota</taxon>
        <taxon>Metazoa</taxon>
        <taxon>Ecdysozoa</taxon>
        <taxon>Nematoda</taxon>
        <taxon>Chromadorea</taxon>
        <taxon>Rhabditida</taxon>
        <taxon>Rhabditina</taxon>
        <taxon>Rhabditomorpha</taxon>
        <taxon>Rhabditoidea</taxon>
        <taxon>Rhabditidae</taxon>
        <taxon>Peloderinae</taxon>
        <taxon>Caenorhabditis</taxon>
    </lineage>
</organism>
<accession>A0A1I7TKT2</accession>
<evidence type="ECO:0000313" key="1">
    <source>
        <dbReference type="Proteomes" id="UP000095282"/>
    </source>
</evidence>
<dbReference type="AlphaFoldDB" id="A0A1I7TKT2"/>
<evidence type="ECO:0000313" key="2">
    <source>
        <dbReference type="WBParaSite" id="Csp11.Scaffold627.g6896.t1"/>
    </source>
</evidence>
<dbReference type="Proteomes" id="UP000095282">
    <property type="component" value="Unplaced"/>
</dbReference>
<dbReference type="WBParaSite" id="Csp11.Scaffold627.g6896.t1">
    <property type="protein sequence ID" value="Csp11.Scaffold627.g6896.t1"/>
    <property type="gene ID" value="Csp11.Scaffold627.g6896"/>
</dbReference>
<keyword evidence="1" id="KW-1185">Reference proteome</keyword>
<name>A0A1I7TKT2_9PELO</name>
<proteinExistence type="predicted"/>